<dbReference type="Pfam" id="PF10142">
    <property type="entry name" value="PhoPQ_related"/>
    <property type="match status" value="1"/>
</dbReference>
<dbReference type="KEGG" id="ttf:THTE_2824"/>
<keyword evidence="2" id="KW-0378">Hydrolase</keyword>
<dbReference type="SUPFAM" id="SSF53474">
    <property type="entry name" value="alpha/beta-Hydrolases"/>
    <property type="match status" value="1"/>
</dbReference>
<dbReference type="Gene3D" id="3.40.50.1820">
    <property type="entry name" value="alpha/beta hydrolase"/>
    <property type="match status" value="1"/>
</dbReference>
<evidence type="ECO:0000313" key="3">
    <source>
        <dbReference type="Proteomes" id="UP000215086"/>
    </source>
</evidence>
<name>A0A286RHM8_9BACT</name>
<proteinExistence type="predicted"/>
<keyword evidence="3" id="KW-1185">Reference proteome</keyword>
<accession>A0A286RHM8</accession>
<dbReference type="InterPro" id="IPR029058">
    <property type="entry name" value="AB_hydrolase_fold"/>
</dbReference>
<protein>
    <submittedName>
        <fullName evidence="2">Acetyl xylan esterase</fullName>
        <ecNumber evidence="2">3.1.1.41</ecNumber>
    </submittedName>
</protein>
<dbReference type="EMBL" id="CP018477">
    <property type="protein sequence ID" value="ASV75426.1"/>
    <property type="molecule type" value="Genomic_DNA"/>
</dbReference>
<evidence type="ECO:0000313" key="2">
    <source>
        <dbReference type="EMBL" id="ASV75426.1"/>
    </source>
</evidence>
<dbReference type="OrthoDB" id="9765647at2"/>
<feature type="domain" description="Acetyl xylan esterase" evidence="1">
    <location>
        <begin position="71"/>
        <end position="212"/>
    </location>
</feature>
<dbReference type="RefSeq" id="WP_095415490.1">
    <property type="nucleotide sequence ID" value="NZ_CP018477.1"/>
</dbReference>
<dbReference type="InterPro" id="IPR050261">
    <property type="entry name" value="FrsA_esterase"/>
</dbReference>
<evidence type="ECO:0000259" key="1">
    <source>
        <dbReference type="Pfam" id="PF05448"/>
    </source>
</evidence>
<gene>
    <name evidence="2" type="ORF">THTE_2824</name>
</gene>
<dbReference type="PANTHER" id="PTHR22946">
    <property type="entry name" value="DIENELACTONE HYDROLASE DOMAIN-CONTAINING PROTEIN-RELATED"/>
    <property type="match status" value="1"/>
</dbReference>
<reference evidence="2 3" key="1">
    <citation type="journal article" name="Front. Microbiol.">
        <title>Sugar Metabolism of the First Thermophilic Planctomycete Thermogutta terrifontis: Comparative Genomic and Transcriptomic Approaches.</title>
        <authorList>
            <person name="Elcheninov A.G."/>
            <person name="Menzel P."/>
            <person name="Gudbergsdottir S.R."/>
            <person name="Slesarev A.I."/>
            <person name="Kadnikov V.V."/>
            <person name="Krogh A."/>
            <person name="Bonch-Osmolovskaya E.A."/>
            <person name="Peng X."/>
            <person name="Kublanov I.V."/>
        </authorList>
    </citation>
    <scope>NUCLEOTIDE SEQUENCE [LARGE SCALE GENOMIC DNA]</scope>
    <source>
        <strain evidence="2 3">R1</strain>
    </source>
</reference>
<dbReference type="GO" id="GO:0047739">
    <property type="term" value="F:cephalosporin-C deacetylase activity"/>
    <property type="evidence" value="ECO:0007669"/>
    <property type="project" value="UniProtKB-EC"/>
</dbReference>
<dbReference type="EC" id="3.1.1.41" evidence="2"/>
<sequence length="402" mass="45152">MTYTGRGSGRLAARAVTVAFALALLFGANLPAEKIGPWDTDLLFQPPTVEWGEEKDGVRELFYQGEPFQGRPTRVYAVYAQPPGTGPFPAMVCVHGGGGTAFPEWVRLWAERGYAAISMDLAGCGPQRQRLPDGGPDQSDDSKFRSFDENSVTEMWTYHAVAAVIRAHSLLRSLPQIDADRIGVTGISWGGYLTCIVAGVDSRFRLAIPVYGCGFLHENSVWLPRFEKMSPEQRERWVRFFDPSQYLGRVRCPIFFLNGTNDFAYPLDSYRKSYDLVPGEKYIRIEVRMKHSHPDGWAPREIGLFADALLKGGQPLPRLSSLHREDRTVWAEVTSVVPVKQAHLNYTVDGGRWQDRQWTSIPARLEQNRVVAELPSEQLSAYYLDVVDERGAMISTPPEIVR</sequence>
<dbReference type="Proteomes" id="UP000215086">
    <property type="component" value="Chromosome"/>
</dbReference>
<dbReference type="InterPro" id="IPR009199">
    <property type="entry name" value="PhoPQ-act_pathogen-rel_PqaA"/>
</dbReference>
<organism evidence="2 3">
    <name type="scientific">Thermogutta terrifontis</name>
    <dbReference type="NCBI Taxonomy" id="1331910"/>
    <lineage>
        <taxon>Bacteria</taxon>
        <taxon>Pseudomonadati</taxon>
        <taxon>Planctomycetota</taxon>
        <taxon>Planctomycetia</taxon>
        <taxon>Pirellulales</taxon>
        <taxon>Thermoguttaceae</taxon>
        <taxon>Thermogutta</taxon>
    </lineage>
</organism>
<dbReference type="InterPro" id="IPR008391">
    <property type="entry name" value="AXE1_dom"/>
</dbReference>
<dbReference type="AlphaFoldDB" id="A0A286RHM8"/>
<dbReference type="Pfam" id="PF05448">
    <property type="entry name" value="AXE1"/>
    <property type="match status" value="1"/>
</dbReference>